<evidence type="ECO:0000259" key="1">
    <source>
        <dbReference type="Pfam" id="PF16571"/>
    </source>
</evidence>
<keyword evidence="2" id="KW-0862">Zinc</keyword>
<keyword evidence="2" id="KW-0863">Zinc-finger</keyword>
<dbReference type="RefSeq" id="WP_085474874.1">
    <property type="nucleotide sequence ID" value="NZ_FXBM01000001.1"/>
</dbReference>
<feature type="domain" description="Elongation factor G-binding protein C-terminal treble-clef zinc-finger" evidence="1">
    <location>
        <begin position="9"/>
        <end position="159"/>
    </location>
</feature>
<keyword evidence="2" id="KW-0479">Metal-binding</keyword>
<accession>A0A1X7MXZ0</accession>
<dbReference type="EMBL" id="FXBM01000001">
    <property type="protein sequence ID" value="SMH29696.1"/>
    <property type="molecule type" value="Genomic_DNA"/>
</dbReference>
<dbReference type="Proteomes" id="UP000193711">
    <property type="component" value="Unassembled WGS sequence"/>
</dbReference>
<proteinExistence type="predicted"/>
<reference evidence="3" key="1">
    <citation type="submission" date="2017-04" db="EMBL/GenBank/DDBJ databases">
        <authorList>
            <person name="Varghese N."/>
            <person name="Submissions S."/>
        </authorList>
    </citation>
    <scope>NUCLEOTIDE SEQUENCE [LARGE SCALE GENOMIC DNA]</scope>
    <source>
        <strain evidence="3">VKM Ac-2121</strain>
    </source>
</reference>
<dbReference type="InterPro" id="IPR032330">
    <property type="entry name" value="EF-G-binding_C"/>
</dbReference>
<protein>
    <submittedName>
        <fullName evidence="2">FBP C-terminal treble-clef zinc-finger</fullName>
    </submittedName>
</protein>
<dbReference type="STRING" id="1891671.SAMN06295885_0337"/>
<dbReference type="Pfam" id="PF16571">
    <property type="entry name" value="FBP_C"/>
    <property type="match status" value="1"/>
</dbReference>
<keyword evidence="3" id="KW-1185">Reference proteome</keyword>
<evidence type="ECO:0000313" key="3">
    <source>
        <dbReference type="Proteomes" id="UP000193711"/>
    </source>
</evidence>
<dbReference type="GO" id="GO:0008270">
    <property type="term" value="F:zinc ion binding"/>
    <property type="evidence" value="ECO:0007669"/>
    <property type="project" value="UniProtKB-KW"/>
</dbReference>
<sequence>MLPLTEQTIRDSFVNASRKEVADLSLPTGFDSFDWDAVDHLGWRDRKIGRRAYVVVPLEERLVGVVLRQADANPRSRAQCTWCRDVRLPNDVVFFGAKKAGPAGRAGDTLGTLICAEFQCSANVRTRPSVAYVGFDVEAAKAERIATLRAKTTGFVREVLGEV</sequence>
<gene>
    <name evidence="2" type="ORF">SAMN06295885_0337</name>
</gene>
<evidence type="ECO:0000313" key="2">
    <source>
        <dbReference type="EMBL" id="SMH29696.1"/>
    </source>
</evidence>
<name>A0A1X7MXZ0_9MICO</name>
<dbReference type="OrthoDB" id="4171838at2"/>
<organism evidence="2 3">
    <name type="scientific">Rathayibacter oskolensis</name>
    <dbReference type="NCBI Taxonomy" id="1891671"/>
    <lineage>
        <taxon>Bacteria</taxon>
        <taxon>Bacillati</taxon>
        <taxon>Actinomycetota</taxon>
        <taxon>Actinomycetes</taxon>
        <taxon>Micrococcales</taxon>
        <taxon>Microbacteriaceae</taxon>
        <taxon>Rathayibacter</taxon>
    </lineage>
</organism>
<dbReference type="AlphaFoldDB" id="A0A1X7MXZ0"/>